<keyword evidence="2" id="KW-1185">Reference proteome</keyword>
<proteinExistence type="predicted"/>
<reference evidence="2" key="1">
    <citation type="journal article" date="2023" name="Nat. Plants">
        <title>Single-cell RNA sequencing provides a high-resolution roadmap for understanding the multicellular compartmentation of specialized metabolism.</title>
        <authorList>
            <person name="Sun S."/>
            <person name="Shen X."/>
            <person name="Li Y."/>
            <person name="Li Y."/>
            <person name="Wang S."/>
            <person name="Li R."/>
            <person name="Zhang H."/>
            <person name="Shen G."/>
            <person name="Guo B."/>
            <person name="Wei J."/>
            <person name="Xu J."/>
            <person name="St-Pierre B."/>
            <person name="Chen S."/>
            <person name="Sun C."/>
        </authorList>
    </citation>
    <scope>NUCLEOTIDE SEQUENCE [LARGE SCALE GENOMIC DNA]</scope>
</reference>
<gene>
    <name evidence="1" type="ORF">M9H77_19995</name>
</gene>
<accession>A0ACC0AIC4</accession>
<comment type="caution">
    <text evidence="1">The sequence shown here is derived from an EMBL/GenBank/DDBJ whole genome shotgun (WGS) entry which is preliminary data.</text>
</comment>
<evidence type="ECO:0000313" key="1">
    <source>
        <dbReference type="EMBL" id="KAI5660672.1"/>
    </source>
</evidence>
<name>A0ACC0AIC4_CATRO</name>
<protein>
    <submittedName>
        <fullName evidence="1">Uncharacterized protein</fullName>
    </submittedName>
</protein>
<evidence type="ECO:0000313" key="2">
    <source>
        <dbReference type="Proteomes" id="UP001060085"/>
    </source>
</evidence>
<sequence>MGALVKLVDAALFIFFLFIGMVAPLFDSQSILPLEIYPKALVDLKNWYSEEYNDYLTAEKPHFFVGLIGVQLFFQWPLALICLYGIAGGKSWLPTTCLMYGTSTFTGMVAILAELTGSKRASETLLKIYYPFLGFALLAILRGSVPYSGKSGASSSKRQAVNRKKKA</sequence>
<dbReference type="EMBL" id="CM044705">
    <property type="protein sequence ID" value="KAI5660672.1"/>
    <property type="molecule type" value="Genomic_DNA"/>
</dbReference>
<dbReference type="Proteomes" id="UP001060085">
    <property type="component" value="Linkage Group LG05"/>
</dbReference>
<organism evidence="1 2">
    <name type="scientific">Catharanthus roseus</name>
    <name type="common">Madagascar periwinkle</name>
    <name type="synonym">Vinca rosea</name>
    <dbReference type="NCBI Taxonomy" id="4058"/>
    <lineage>
        <taxon>Eukaryota</taxon>
        <taxon>Viridiplantae</taxon>
        <taxon>Streptophyta</taxon>
        <taxon>Embryophyta</taxon>
        <taxon>Tracheophyta</taxon>
        <taxon>Spermatophyta</taxon>
        <taxon>Magnoliopsida</taxon>
        <taxon>eudicotyledons</taxon>
        <taxon>Gunneridae</taxon>
        <taxon>Pentapetalae</taxon>
        <taxon>asterids</taxon>
        <taxon>lamiids</taxon>
        <taxon>Gentianales</taxon>
        <taxon>Apocynaceae</taxon>
        <taxon>Rauvolfioideae</taxon>
        <taxon>Vinceae</taxon>
        <taxon>Catharanthinae</taxon>
        <taxon>Catharanthus</taxon>
    </lineage>
</organism>